<dbReference type="InterPro" id="IPR005149">
    <property type="entry name" value="Tscrpt_reg_PadR_N"/>
</dbReference>
<evidence type="ECO:0000256" key="1">
    <source>
        <dbReference type="ARBA" id="ARBA00023125"/>
    </source>
</evidence>
<proteinExistence type="predicted"/>
<accession>A0ABZ2C8D8</accession>
<evidence type="ECO:0000313" key="4">
    <source>
        <dbReference type="Proteomes" id="UP001357223"/>
    </source>
</evidence>
<dbReference type="CDD" id="cd00090">
    <property type="entry name" value="HTH_ARSR"/>
    <property type="match status" value="1"/>
</dbReference>
<evidence type="ECO:0000313" key="3">
    <source>
        <dbReference type="EMBL" id="WVX79875.1"/>
    </source>
</evidence>
<dbReference type="InterPro" id="IPR011991">
    <property type="entry name" value="ArsR-like_HTH"/>
</dbReference>
<protein>
    <submittedName>
        <fullName evidence="3">PadR family transcriptional regulator</fullName>
    </submittedName>
</protein>
<dbReference type="PANTHER" id="PTHR43252:SF7">
    <property type="entry name" value="TRANSCRIPTIONAL REGULATOR YQJI"/>
    <property type="match status" value="1"/>
</dbReference>
<dbReference type="Gene3D" id="1.10.10.10">
    <property type="entry name" value="Winged helix-like DNA-binding domain superfamily/Winged helix DNA-binding domain"/>
    <property type="match status" value="1"/>
</dbReference>
<feature type="domain" description="Transcription regulator PadR N-terminal" evidence="2">
    <location>
        <begin position="6"/>
        <end position="79"/>
    </location>
</feature>
<dbReference type="Pfam" id="PF03551">
    <property type="entry name" value="PadR"/>
    <property type="match status" value="1"/>
</dbReference>
<dbReference type="RefSeq" id="WP_338448806.1">
    <property type="nucleotide sequence ID" value="NZ_CP137640.1"/>
</dbReference>
<name>A0ABZ2C8D8_9BACI</name>
<organism evidence="3 4">
    <name type="scientific">Niallia oryzisoli</name>
    <dbReference type="NCBI Taxonomy" id="1737571"/>
    <lineage>
        <taxon>Bacteria</taxon>
        <taxon>Bacillati</taxon>
        <taxon>Bacillota</taxon>
        <taxon>Bacilli</taxon>
        <taxon>Bacillales</taxon>
        <taxon>Bacillaceae</taxon>
        <taxon>Niallia</taxon>
    </lineage>
</organism>
<keyword evidence="4" id="KW-1185">Reference proteome</keyword>
<dbReference type="SUPFAM" id="SSF46785">
    <property type="entry name" value="Winged helix' DNA-binding domain"/>
    <property type="match status" value="1"/>
</dbReference>
<reference evidence="3 4" key="1">
    <citation type="submission" date="2023-10" db="EMBL/GenBank/DDBJ databases">
        <title>Niallia locisalis sp.nov. isolated from a salt pond sample.</title>
        <authorList>
            <person name="Li X.-J."/>
            <person name="Dong L."/>
        </authorList>
    </citation>
    <scope>NUCLEOTIDE SEQUENCE [LARGE SCALE GENOMIC DNA]</scope>
    <source>
        <strain evidence="3 4">DSM 29761</strain>
    </source>
</reference>
<sequence>MTRLMVLGLLRLKPMSGYELQQLLQISAVDKWAGILTGSIYHALKKMDKEGLVRVAKVESTGNRVKAIYEITEAGEKEYGRLLVESFREPSVSLPVNLYTGLSMLNLPNHQADTTVLMEAMEAQKKELHQELEELEAGQNVKQQLIEMNELSKITFQNMVDQYKLQIGFLEKIIKTL</sequence>
<dbReference type="EMBL" id="CP137640">
    <property type="protein sequence ID" value="WVX79875.1"/>
    <property type="molecule type" value="Genomic_DNA"/>
</dbReference>
<dbReference type="Proteomes" id="UP001357223">
    <property type="component" value="Chromosome"/>
</dbReference>
<dbReference type="PANTHER" id="PTHR43252">
    <property type="entry name" value="TRANSCRIPTIONAL REGULATOR YQJI"/>
    <property type="match status" value="1"/>
</dbReference>
<gene>
    <name evidence="3" type="ORF">R4Z09_21680</name>
</gene>
<keyword evidence="1" id="KW-0238">DNA-binding</keyword>
<evidence type="ECO:0000259" key="2">
    <source>
        <dbReference type="Pfam" id="PF03551"/>
    </source>
</evidence>
<dbReference type="InterPro" id="IPR036388">
    <property type="entry name" value="WH-like_DNA-bd_sf"/>
</dbReference>
<dbReference type="InterPro" id="IPR036390">
    <property type="entry name" value="WH_DNA-bd_sf"/>
</dbReference>